<dbReference type="InterPro" id="IPR029069">
    <property type="entry name" value="HotDog_dom_sf"/>
</dbReference>
<evidence type="ECO:0000313" key="1">
    <source>
        <dbReference type="EMBL" id="MFC5194394.1"/>
    </source>
</evidence>
<dbReference type="RefSeq" id="WP_376858510.1">
    <property type="nucleotide sequence ID" value="NZ_JBHSLA010000001.1"/>
</dbReference>
<dbReference type="Gene3D" id="3.10.129.10">
    <property type="entry name" value="Hotdog Thioesterase"/>
    <property type="match status" value="1"/>
</dbReference>
<keyword evidence="2" id="KW-1185">Reference proteome</keyword>
<gene>
    <name evidence="1" type="ORF">ACFPH8_03535</name>
</gene>
<accession>A0ABW0C2E3</accession>
<dbReference type="EMBL" id="JBHSLA010000001">
    <property type="protein sequence ID" value="MFC5194394.1"/>
    <property type="molecule type" value="Genomic_DNA"/>
</dbReference>
<dbReference type="SUPFAM" id="SSF54637">
    <property type="entry name" value="Thioesterase/thiol ester dehydrase-isomerase"/>
    <property type="match status" value="1"/>
</dbReference>
<proteinExistence type="predicted"/>
<evidence type="ECO:0000313" key="2">
    <source>
        <dbReference type="Proteomes" id="UP001596162"/>
    </source>
</evidence>
<reference evidence="2" key="1">
    <citation type="journal article" date="2019" name="Int. J. Syst. Evol. Microbiol.">
        <title>The Global Catalogue of Microorganisms (GCM) 10K type strain sequencing project: providing services to taxonomists for standard genome sequencing and annotation.</title>
        <authorList>
            <consortium name="The Broad Institute Genomics Platform"/>
            <consortium name="The Broad Institute Genome Sequencing Center for Infectious Disease"/>
            <person name="Wu L."/>
            <person name="Ma J."/>
        </authorList>
    </citation>
    <scope>NUCLEOTIDE SEQUENCE [LARGE SCALE GENOMIC DNA]</scope>
    <source>
        <strain evidence="2">JCM 17978</strain>
    </source>
</reference>
<comment type="caution">
    <text evidence="1">The sequence shown here is derived from an EMBL/GenBank/DDBJ whole genome shotgun (WGS) entry which is preliminary data.</text>
</comment>
<dbReference type="InterPro" id="IPR016776">
    <property type="entry name" value="ApeP-like_dehydratase"/>
</dbReference>
<protein>
    <submittedName>
        <fullName evidence="1">ABC transporter permease</fullName>
    </submittedName>
</protein>
<organism evidence="1 2">
    <name type="scientific">Bizionia hallyeonensis</name>
    <dbReference type="NCBI Taxonomy" id="1123757"/>
    <lineage>
        <taxon>Bacteria</taxon>
        <taxon>Pseudomonadati</taxon>
        <taxon>Bacteroidota</taxon>
        <taxon>Flavobacteriia</taxon>
        <taxon>Flavobacteriales</taxon>
        <taxon>Flavobacteriaceae</taxon>
        <taxon>Bizionia</taxon>
    </lineage>
</organism>
<name>A0ABW0C2E3_9FLAO</name>
<dbReference type="Pfam" id="PF22817">
    <property type="entry name" value="ApeP-like"/>
    <property type="match status" value="1"/>
</dbReference>
<dbReference type="Proteomes" id="UP001596162">
    <property type="component" value="Unassembled WGS sequence"/>
</dbReference>
<sequence length="150" mass="16548">MSLSHLDIAKFLPHRPPFLMVDHVLSIDDEHVSTSFTIKPDCIFNENGVFNEAGLVENAAQTCSSIVGKSFFNEDDIEGKGTKLIGFISAIKKVSIKSCPKVGSKIVTSATLKSRFDTDEYSICTINCIITLEHIELLSCELNLVIQELK</sequence>